<evidence type="ECO:0000313" key="1">
    <source>
        <dbReference type="EMBL" id="KFB70062.1"/>
    </source>
</evidence>
<evidence type="ECO:0000313" key="2">
    <source>
        <dbReference type="Proteomes" id="UP000019812"/>
    </source>
</evidence>
<dbReference type="STRING" id="1457154.CAPSK01_000212"/>
<dbReference type="Proteomes" id="UP000019812">
    <property type="component" value="Unassembled WGS sequence"/>
</dbReference>
<dbReference type="EMBL" id="JDSS02000005">
    <property type="protein sequence ID" value="KFB70062.1"/>
    <property type="molecule type" value="Genomic_DNA"/>
</dbReference>
<reference evidence="1 2" key="1">
    <citation type="submission" date="2014-07" db="EMBL/GenBank/DDBJ databases">
        <title>Expanding our view of genomic diversity in Candidatus Accumulibacter clades.</title>
        <authorList>
            <person name="Skennerton C.T."/>
            <person name="Barr J.J."/>
            <person name="Slater F.R."/>
            <person name="Bond P.L."/>
            <person name="Tyson G.W."/>
        </authorList>
    </citation>
    <scope>NUCLEOTIDE SEQUENCE [LARGE SCALE GENOMIC DNA]</scope>
    <source>
        <strain evidence="2">SK-01</strain>
    </source>
</reference>
<comment type="caution">
    <text evidence="1">The sequence shown here is derived from an EMBL/GenBank/DDBJ whole genome shotgun (WGS) entry which is preliminary data.</text>
</comment>
<dbReference type="AlphaFoldDB" id="A0A084Y5R8"/>
<organism evidence="1 2">
    <name type="scientific">Candidatus Accumulibacter vicinus</name>
    <dbReference type="NCBI Taxonomy" id="2954382"/>
    <lineage>
        <taxon>Bacteria</taxon>
        <taxon>Pseudomonadati</taxon>
        <taxon>Pseudomonadota</taxon>
        <taxon>Betaproteobacteria</taxon>
        <taxon>Candidatus Accumulibacter</taxon>
    </lineage>
</organism>
<gene>
    <name evidence="1" type="ORF">CAPSK01_000212</name>
</gene>
<sequence>MLPLPYSVENMQVAVGQERGDHAALRRAFAIGFSTTYGLLHSVVVFADDRGFEPLLDEVQNPPIDNTLGHHGQ</sequence>
<accession>A0A084Y5R8</accession>
<proteinExistence type="predicted"/>
<protein>
    <submittedName>
        <fullName evidence="1">Uncharacterized protein</fullName>
    </submittedName>
</protein>
<name>A0A084Y5R8_9PROT</name>